<proteinExistence type="inferred from homology"/>
<evidence type="ECO:0000313" key="3">
    <source>
        <dbReference type="Proteomes" id="UP001235343"/>
    </source>
</evidence>
<keyword evidence="2" id="KW-0378">Hydrolase</keyword>
<dbReference type="InterPro" id="IPR050282">
    <property type="entry name" value="Cycloisomerase_2"/>
</dbReference>
<keyword evidence="3" id="KW-1185">Reference proteome</keyword>
<dbReference type="PANTHER" id="PTHR30344:SF1">
    <property type="entry name" value="6-PHOSPHOGLUCONOLACTONASE"/>
    <property type="match status" value="1"/>
</dbReference>
<evidence type="ECO:0000313" key="2">
    <source>
        <dbReference type="EMBL" id="MDL4842217.1"/>
    </source>
</evidence>
<dbReference type="EC" id="3.1.1.-" evidence="2"/>
<organism evidence="2 3">
    <name type="scientific">Aquibacillus rhizosphaerae</name>
    <dbReference type="NCBI Taxonomy" id="3051431"/>
    <lineage>
        <taxon>Bacteria</taxon>
        <taxon>Bacillati</taxon>
        <taxon>Bacillota</taxon>
        <taxon>Bacilli</taxon>
        <taxon>Bacillales</taxon>
        <taxon>Bacillaceae</taxon>
        <taxon>Aquibacillus</taxon>
    </lineage>
</organism>
<sequence length="355" mass="38938">MKELNNLGNKKFIGYVGTYTKEESKGVYSFTLDTEKGEINDVNVAAELDNPTYVTVSKDNTNLYAVAKEGDKGGVTAFSLNNQTGELTKLNSQATAGSPPCHVSVNSDNTNVVTANYHTTKIESFFTNDDGSLNPATFVEHEGTGPHKRQEKPHMHYAGFTPDDKYVIAIDLGSDRVISYTIDNGEFVEVNTFNAKPGSGPRHITFHPNGKLAYVMTELTSEVLVLEYDSENGKLSQIQAVPTIPDDFNEVNDGSAIHITSDGRFVYAGNRGHNSIAIYKVDQVSGELEFVEWTSTEGNWPRDFVLDPSEKFLVAANQKSNTLVLFKRDETTGKLTVSQSGVKVPEAVCVKFLNN</sequence>
<protein>
    <submittedName>
        <fullName evidence="2">Lactonase family protein</fullName>
        <ecNumber evidence="2">3.1.1.-</ecNumber>
    </submittedName>
</protein>
<dbReference type="Gene3D" id="2.130.10.10">
    <property type="entry name" value="YVTN repeat-like/Quinoprotein amine dehydrogenase"/>
    <property type="match status" value="1"/>
</dbReference>
<dbReference type="EMBL" id="JASTZU010000058">
    <property type="protein sequence ID" value="MDL4842217.1"/>
    <property type="molecule type" value="Genomic_DNA"/>
</dbReference>
<reference evidence="2 3" key="1">
    <citation type="submission" date="2023-06" db="EMBL/GenBank/DDBJ databases">
        <title>Aquibacillus rhizosphaerae LR5S19.</title>
        <authorList>
            <person name="Sun J.-Q."/>
        </authorList>
    </citation>
    <scope>NUCLEOTIDE SEQUENCE [LARGE SCALE GENOMIC DNA]</scope>
    <source>
        <strain evidence="2 3">LR5S19</strain>
    </source>
</reference>
<dbReference type="InterPro" id="IPR011048">
    <property type="entry name" value="Haem_d1_sf"/>
</dbReference>
<dbReference type="InterPro" id="IPR015943">
    <property type="entry name" value="WD40/YVTN_repeat-like_dom_sf"/>
</dbReference>
<gene>
    <name evidence="2" type="ORF">QQS35_17400</name>
</gene>
<evidence type="ECO:0000256" key="1">
    <source>
        <dbReference type="ARBA" id="ARBA00005564"/>
    </source>
</evidence>
<dbReference type="Proteomes" id="UP001235343">
    <property type="component" value="Unassembled WGS sequence"/>
</dbReference>
<accession>A0ABT7L8N1</accession>
<dbReference type="PANTHER" id="PTHR30344">
    <property type="entry name" value="6-PHOSPHOGLUCONOLACTONASE-RELATED"/>
    <property type="match status" value="1"/>
</dbReference>
<dbReference type="Pfam" id="PF10282">
    <property type="entry name" value="Lactonase"/>
    <property type="match status" value="1"/>
</dbReference>
<name>A0ABT7L8N1_9BACI</name>
<dbReference type="SUPFAM" id="SSF51004">
    <property type="entry name" value="C-terminal (heme d1) domain of cytochrome cd1-nitrite reductase"/>
    <property type="match status" value="1"/>
</dbReference>
<comment type="caution">
    <text evidence="2">The sequence shown here is derived from an EMBL/GenBank/DDBJ whole genome shotgun (WGS) entry which is preliminary data.</text>
</comment>
<comment type="similarity">
    <text evidence="1">Belongs to the cycloisomerase 2 family.</text>
</comment>
<dbReference type="GO" id="GO:0016787">
    <property type="term" value="F:hydrolase activity"/>
    <property type="evidence" value="ECO:0007669"/>
    <property type="project" value="UniProtKB-KW"/>
</dbReference>
<dbReference type="InterPro" id="IPR019405">
    <property type="entry name" value="Lactonase_7-beta_prop"/>
</dbReference>